<evidence type="ECO:0000256" key="1">
    <source>
        <dbReference type="SAM" id="MobiDB-lite"/>
    </source>
</evidence>
<sequence length="137" mass="14966">MVSAHERDHEPEIEPAYDQLSLYVYEAGSDDLLEAVYDAETLAIPAVGDRLSFTAASTDGNLEERIASYREVASSATYLVVRRNLTYLHVDADIEGAAESQTLVSEVSVWVTTALEREAEGEEATDSKRMGPGVRSP</sequence>
<dbReference type="STRING" id="1227496.C489_07695"/>
<reference evidence="2 3" key="1">
    <citation type="journal article" date="2014" name="PLoS Genet.">
        <title>Phylogenetically driven sequencing of extremely halophilic archaea reveals strategies for static and dynamic osmo-response.</title>
        <authorList>
            <person name="Becker E.A."/>
            <person name="Seitzer P.M."/>
            <person name="Tritt A."/>
            <person name="Larsen D."/>
            <person name="Krusor M."/>
            <person name="Yao A.I."/>
            <person name="Wu D."/>
            <person name="Madern D."/>
            <person name="Eisen J.A."/>
            <person name="Darling A.E."/>
            <person name="Facciotti M.T."/>
        </authorList>
    </citation>
    <scope>NUCLEOTIDE SEQUENCE [LARGE SCALE GENOMIC DNA]</scope>
    <source>
        <strain evidence="2 3">JCM 10478</strain>
    </source>
</reference>
<dbReference type="EMBL" id="AOID01000023">
    <property type="protein sequence ID" value="ELY68310.1"/>
    <property type="molecule type" value="Genomic_DNA"/>
</dbReference>
<dbReference type="Proteomes" id="UP000011632">
    <property type="component" value="Unassembled WGS sequence"/>
</dbReference>
<comment type="caution">
    <text evidence="2">The sequence shown here is derived from an EMBL/GenBank/DDBJ whole genome shotgun (WGS) entry which is preliminary data.</text>
</comment>
<keyword evidence="3" id="KW-1185">Reference proteome</keyword>
<proteinExistence type="predicted"/>
<dbReference type="AlphaFoldDB" id="L9Y2M8"/>
<protein>
    <submittedName>
        <fullName evidence="2">Uncharacterized protein</fullName>
    </submittedName>
</protein>
<accession>L9Y2M8</accession>
<feature type="region of interest" description="Disordered" evidence="1">
    <location>
        <begin position="118"/>
        <end position="137"/>
    </location>
</feature>
<name>L9Y2M8_9EURY</name>
<gene>
    <name evidence="2" type="ORF">C489_07695</name>
</gene>
<evidence type="ECO:0000313" key="2">
    <source>
        <dbReference type="EMBL" id="ELY68310.1"/>
    </source>
</evidence>
<dbReference type="RefSeq" id="WP_006430609.1">
    <property type="nucleotide sequence ID" value="NZ_AOID01000023.1"/>
</dbReference>
<dbReference type="PATRIC" id="fig|1227496.3.peg.1557"/>
<dbReference type="OrthoDB" id="167805at2157"/>
<organism evidence="2 3">
    <name type="scientific">Natrinema versiforme JCM 10478</name>
    <dbReference type="NCBI Taxonomy" id="1227496"/>
    <lineage>
        <taxon>Archaea</taxon>
        <taxon>Methanobacteriati</taxon>
        <taxon>Methanobacteriota</taxon>
        <taxon>Stenosarchaea group</taxon>
        <taxon>Halobacteria</taxon>
        <taxon>Halobacteriales</taxon>
        <taxon>Natrialbaceae</taxon>
        <taxon>Natrinema</taxon>
    </lineage>
</organism>
<evidence type="ECO:0000313" key="3">
    <source>
        <dbReference type="Proteomes" id="UP000011632"/>
    </source>
</evidence>